<dbReference type="GO" id="GO:0046872">
    <property type="term" value="F:metal ion binding"/>
    <property type="evidence" value="ECO:0007669"/>
    <property type="project" value="UniProtKB-KW"/>
</dbReference>
<dbReference type="Pfam" id="PF03462">
    <property type="entry name" value="PCRF"/>
    <property type="match status" value="1"/>
</dbReference>
<name>A0A2N9FEG3_FAGSY</name>
<dbReference type="InterPro" id="IPR036389">
    <property type="entry name" value="RNase_III_sf"/>
</dbReference>
<dbReference type="SUPFAM" id="SSF75620">
    <property type="entry name" value="Release factor"/>
    <property type="match status" value="1"/>
</dbReference>
<evidence type="ECO:0000256" key="4">
    <source>
        <dbReference type="ARBA" id="ARBA00022722"/>
    </source>
</evidence>
<dbReference type="Pfam" id="PF00472">
    <property type="entry name" value="RF-1"/>
    <property type="match status" value="1"/>
</dbReference>
<evidence type="ECO:0000256" key="10">
    <source>
        <dbReference type="ARBA" id="ARBA00022917"/>
    </source>
</evidence>
<dbReference type="Gene3D" id="3.30.70.1660">
    <property type="match status" value="1"/>
</dbReference>
<organism evidence="12">
    <name type="scientific">Fagus sylvatica</name>
    <name type="common">Beechnut</name>
    <dbReference type="NCBI Taxonomy" id="28930"/>
    <lineage>
        <taxon>Eukaryota</taxon>
        <taxon>Viridiplantae</taxon>
        <taxon>Streptophyta</taxon>
        <taxon>Embryophyta</taxon>
        <taxon>Tracheophyta</taxon>
        <taxon>Spermatophyta</taxon>
        <taxon>Magnoliopsida</taxon>
        <taxon>eudicotyledons</taxon>
        <taxon>Gunneridae</taxon>
        <taxon>Pentapetalae</taxon>
        <taxon>rosids</taxon>
        <taxon>fabids</taxon>
        <taxon>Fagales</taxon>
        <taxon>Fagaceae</taxon>
        <taxon>Fagus</taxon>
    </lineage>
</organism>
<dbReference type="SMART" id="SM00535">
    <property type="entry name" value="RIBOc"/>
    <property type="match status" value="2"/>
</dbReference>
<dbReference type="Gene3D" id="1.10.1520.10">
    <property type="entry name" value="Ribonuclease III domain"/>
    <property type="match status" value="2"/>
</dbReference>
<dbReference type="Gene3D" id="3.30.160.20">
    <property type="match status" value="1"/>
</dbReference>
<comment type="similarity">
    <text evidence="3">Belongs to the prokaryotic/mitochondrial release factor family.</text>
</comment>
<feature type="domain" description="RNase III" evidence="11">
    <location>
        <begin position="227"/>
        <end position="388"/>
    </location>
</feature>
<dbReference type="GO" id="GO:0003723">
    <property type="term" value="F:RNA binding"/>
    <property type="evidence" value="ECO:0007669"/>
    <property type="project" value="UniProtKB-KW"/>
</dbReference>
<dbReference type="PROSITE" id="PS50142">
    <property type="entry name" value="RNASE_3_2"/>
    <property type="match status" value="2"/>
</dbReference>
<dbReference type="FunFam" id="1.10.1520.10:FF:000004">
    <property type="entry name" value="Endoribonuclease dicer-like 1"/>
    <property type="match status" value="1"/>
</dbReference>
<keyword evidence="9" id="KW-0694">RNA-binding</keyword>
<keyword evidence="6" id="KW-0255">Endonuclease</keyword>
<dbReference type="InterPro" id="IPR005139">
    <property type="entry name" value="PCRF"/>
</dbReference>
<evidence type="ECO:0000313" key="12">
    <source>
        <dbReference type="EMBL" id="SPC89266.1"/>
    </source>
</evidence>
<comment type="cofactor">
    <cofactor evidence="1">
        <name>Mn(2+)</name>
        <dbReference type="ChEBI" id="CHEBI:29035"/>
    </cofactor>
</comment>
<dbReference type="HAMAP" id="MF_00094">
    <property type="entry name" value="Rel_fac_2"/>
    <property type="match status" value="1"/>
</dbReference>
<dbReference type="PROSITE" id="PS00745">
    <property type="entry name" value="RF_PROK_I"/>
    <property type="match status" value="1"/>
</dbReference>
<dbReference type="GO" id="GO:0006396">
    <property type="term" value="P:RNA processing"/>
    <property type="evidence" value="ECO:0007669"/>
    <property type="project" value="InterPro"/>
</dbReference>
<proteinExistence type="inferred from homology"/>
<dbReference type="Gene3D" id="1.20.58.410">
    <property type="entry name" value="Release factor"/>
    <property type="match status" value="1"/>
</dbReference>
<keyword evidence="5" id="KW-0479">Metal-binding</keyword>
<evidence type="ECO:0000256" key="3">
    <source>
        <dbReference type="ARBA" id="ARBA00010835"/>
    </source>
</evidence>
<dbReference type="InterPro" id="IPR004374">
    <property type="entry name" value="PrfB"/>
</dbReference>
<dbReference type="GO" id="GO:0005737">
    <property type="term" value="C:cytoplasm"/>
    <property type="evidence" value="ECO:0007669"/>
    <property type="project" value="InterPro"/>
</dbReference>
<comment type="cofactor">
    <cofactor evidence="2">
        <name>Mg(2+)</name>
        <dbReference type="ChEBI" id="CHEBI:18420"/>
    </cofactor>
</comment>
<evidence type="ECO:0000256" key="7">
    <source>
        <dbReference type="ARBA" id="ARBA00022801"/>
    </source>
</evidence>
<protein>
    <recommendedName>
        <fullName evidence="11">RNase III domain-containing protein</fullName>
    </recommendedName>
</protein>
<evidence type="ECO:0000256" key="2">
    <source>
        <dbReference type="ARBA" id="ARBA00001946"/>
    </source>
</evidence>
<dbReference type="SUPFAM" id="SSF54768">
    <property type="entry name" value="dsRNA-binding domain-like"/>
    <property type="match status" value="1"/>
</dbReference>
<dbReference type="AlphaFoldDB" id="A0A2N9FEG3"/>
<dbReference type="NCBIfam" id="TIGR00020">
    <property type="entry name" value="prfB"/>
    <property type="match status" value="1"/>
</dbReference>
<keyword evidence="4" id="KW-0540">Nuclease</keyword>
<dbReference type="Pfam" id="PF00636">
    <property type="entry name" value="Ribonuclease_3"/>
    <property type="match status" value="2"/>
</dbReference>
<evidence type="ECO:0000256" key="8">
    <source>
        <dbReference type="ARBA" id="ARBA00022842"/>
    </source>
</evidence>
<evidence type="ECO:0000256" key="1">
    <source>
        <dbReference type="ARBA" id="ARBA00001936"/>
    </source>
</evidence>
<sequence length="1245" mass="140057">MSLTDNLVPDILEEEADVQESGNEPYNEKQPSYFPPELVDRCPKNSDIIIYHCYLIELKQNFAYDIPVHDIVLAMRSELEPDVGSMHFDWDVFDKGSLTVNFEYLRVIHLKPDQVLLCRRFQITVLRVLINHNSANLGKVLDGLCLEDNLEIDYLLLPAIGKHQRPSIIDWDSVNSVMFSCENHVKECPKGYAHSVHTKDGPVCTCMLQNSFVCTPHNPHVYCITGILELNENATLKLRDKTIITYKQLYEERSWKQLLQRNAKRYSTWNPLETLGDSFLKYAASQQLFKTYQNQDEGFLTVEREKMISNVALRKFGCGRKLPGFIRIEPFNPKKWIIPGDKSGSYALNEELLFNTRKIYVRSSRKVKSKTVADVVEALIGAFLSTCGETAALIFMDWMGIKVDFHITPYERHFQVQAEKLLNVRHLQFLLNYPFNDPSLLVEALTHGSYAEIPRSYQRLEFLGDSVLDYLITLHFYNEYPGLSPGLLTDMRSASVNNECYARSAVKVGLHEHILHASQALDRNIVETVSNFEKLSSESTFGWESESTFPKVLPDVIESLAGAILVDSGYNKERVFQSMRPLLDPLITPETVVLQPAKELSDLCAKEHYIMKKPIKSINNGTSSFTIEVEADGILFKRTATAANKDMAKKVASKLVLDSLKEHMSKKRTLENGFVSLTKLLFGFALVLLATPESQLSVGVDGDTREWAMQDFYSLRRDVEIASARVEDIRASSGLQQLEKELAALESKAADSSLWDDRNKAQEILSALTDVKDKIKMLSEFKTQVEEAETIVNLTEEMDSIDTGLLEEAASLIKELNKALDRFELTELLSGPYDKEGAVISITAGAGGTDAQIISKKMGHHLVLEDWADMLLRMYVRWGEKQKYKTRVVEKSAGEEAGIKSATIEVEGRYAYGYLSGEKGTHRIVRQSPFNAKGLRQTSFSGVEVMPLLPEESMNVEIPEEDLEISFSRAGGKGGQNVNKVETAVRITHIPTGVTLRCTEQRSQLANKIKALSRLKAKLLVIAEEQRASEFKQIRGDAVKAEWGQQIRNYVFHPYKLVKDVRTGLETSDITSVMDGELEPFIKAYLKYKYSMGARPPSSPCEGDCDQRWSDHGSVALSLSFVLLFLLLAPRSDGSEPPPPPPSSPTFRFTLHSSDRVLYEGDLLETLGGLSFQRTLSLLSAQLFLSSGRRDLLRSFKTLLFEEPLPHPNCMASLGMANSIRPFSGLLGWDQGSKPFVVPDIDCCG</sequence>
<evidence type="ECO:0000256" key="9">
    <source>
        <dbReference type="ARBA" id="ARBA00022884"/>
    </source>
</evidence>
<evidence type="ECO:0000256" key="5">
    <source>
        <dbReference type="ARBA" id="ARBA00022723"/>
    </source>
</evidence>
<evidence type="ECO:0000259" key="11">
    <source>
        <dbReference type="PROSITE" id="PS50142"/>
    </source>
</evidence>
<keyword evidence="7" id="KW-0378">Hydrolase</keyword>
<dbReference type="SUPFAM" id="SSF69065">
    <property type="entry name" value="RNase III domain-like"/>
    <property type="match status" value="2"/>
</dbReference>
<dbReference type="PANTHER" id="PTHR43116">
    <property type="entry name" value="PEPTIDE CHAIN RELEASE FACTOR 2"/>
    <property type="match status" value="1"/>
</dbReference>
<dbReference type="EMBL" id="OIVN01001055">
    <property type="protein sequence ID" value="SPC89266.1"/>
    <property type="molecule type" value="Genomic_DNA"/>
</dbReference>
<keyword evidence="10" id="KW-0648">Protein biosynthesis</keyword>
<feature type="domain" description="RNase III" evidence="11">
    <location>
        <begin position="424"/>
        <end position="569"/>
    </location>
</feature>
<dbReference type="InterPro" id="IPR000999">
    <property type="entry name" value="RNase_III_dom"/>
</dbReference>
<dbReference type="GO" id="GO:0004525">
    <property type="term" value="F:ribonuclease III activity"/>
    <property type="evidence" value="ECO:0007669"/>
    <property type="project" value="InterPro"/>
</dbReference>
<dbReference type="InterPro" id="IPR000352">
    <property type="entry name" value="Pep_chain_release_fac_I"/>
</dbReference>
<gene>
    <name evidence="12" type="ORF">FSB_LOCUS17148</name>
</gene>
<dbReference type="PROSITE" id="PS00517">
    <property type="entry name" value="RNASE_3_1"/>
    <property type="match status" value="1"/>
</dbReference>
<keyword evidence="8" id="KW-0460">Magnesium</keyword>
<evidence type="ECO:0000256" key="6">
    <source>
        <dbReference type="ARBA" id="ARBA00022759"/>
    </source>
</evidence>
<reference evidence="12" key="1">
    <citation type="submission" date="2018-02" db="EMBL/GenBank/DDBJ databases">
        <authorList>
            <person name="Cohen D.B."/>
            <person name="Kent A.D."/>
        </authorList>
    </citation>
    <scope>NUCLEOTIDE SEQUENCE</scope>
</reference>
<accession>A0A2N9FEG3</accession>
<dbReference type="InterPro" id="IPR045853">
    <property type="entry name" value="Pep_chain_release_fac_I_sf"/>
</dbReference>
<dbReference type="SMART" id="SM00937">
    <property type="entry name" value="PCRF"/>
    <property type="match status" value="1"/>
</dbReference>
<dbReference type="GO" id="GO:0016149">
    <property type="term" value="F:translation release factor activity, codon specific"/>
    <property type="evidence" value="ECO:0007669"/>
    <property type="project" value="InterPro"/>
</dbReference>
<dbReference type="CDD" id="cd00593">
    <property type="entry name" value="RIBOc"/>
    <property type="match status" value="2"/>
</dbReference>
<dbReference type="PANTHER" id="PTHR43116:SF3">
    <property type="entry name" value="CLASS I PEPTIDE CHAIN RELEASE FACTOR"/>
    <property type="match status" value="1"/>
</dbReference>